<dbReference type="EMBL" id="BAABHK010000002">
    <property type="protein sequence ID" value="GAA4622319.1"/>
    <property type="molecule type" value="Genomic_DNA"/>
</dbReference>
<proteinExistence type="predicted"/>
<evidence type="ECO:0000313" key="4">
    <source>
        <dbReference type="Proteomes" id="UP001501442"/>
    </source>
</evidence>
<feature type="transmembrane region" description="Helical" evidence="2">
    <location>
        <begin position="46"/>
        <end position="66"/>
    </location>
</feature>
<organism evidence="3 4">
    <name type="scientific">Actinoallomurus vinaceus</name>
    <dbReference type="NCBI Taxonomy" id="1080074"/>
    <lineage>
        <taxon>Bacteria</taxon>
        <taxon>Bacillati</taxon>
        <taxon>Actinomycetota</taxon>
        <taxon>Actinomycetes</taxon>
        <taxon>Streptosporangiales</taxon>
        <taxon>Thermomonosporaceae</taxon>
        <taxon>Actinoallomurus</taxon>
    </lineage>
</organism>
<gene>
    <name evidence="3" type="ORF">GCM10023196_014020</name>
</gene>
<reference evidence="4" key="1">
    <citation type="journal article" date="2019" name="Int. J. Syst. Evol. Microbiol.">
        <title>The Global Catalogue of Microorganisms (GCM) 10K type strain sequencing project: providing services to taxonomists for standard genome sequencing and annotation.</title>
        <authorList>
            <consortium name="The Broad Institute Genomics Platform"/>
            <consortium name="The Broad Institute Genome Sequencing Center for Infectious Disease"/>
            <person name="Wu L."/>
            <person name="Ma J."/>
        </authorList>
    </citation>
    <scope>NUCLEOTIDE SEQUENCE [LARGE SCALE GENOMIC DNA]</scope>
    <source>
        <strain evidence="4">JCM 17939</strain>
    </source>
</reference>
<keyword evidence="2" id="KW-0812">Transmembrane</keyword>
<comment type="caution">
    <text evidence="3">The sequence shown here is derived from an EMBL/GenBank/DDBJ whole genome shotgun (WGS) entry which is preliminary data.</text>
</comment>
<dbReference type="Proteomes" id="UP001501442">
    <property type="component" value="Unassembled WGS sequence"/>
</dbReference>
<keyword evidence="2" id="KW-0472">Membrane</keyword>
<evidence type="ECO:0008006" key="5">
    <source>
        <dbReference type="Google" id="ProtNLM"/>
    </source>
</evidence>
<evidence type="ECO:0000256" key="1">
    <source>
        <dbReference type="SAM" id="MobiDB-lite"/>
    </source>
</evidence>
<keyword evidence="4" id="KW-1185">Reference proteome</keyword>
<feature type="region of interest" description="Disordered" evidence="1">
    <location>
        <begin position="108"/>
        <end position="133"/>
    </location>
</feature>
<name>A0ABP8U5P2_9ACTN</name>
<dbReference type="RefSeq" id="WP_345429822.1">
    <property type="nucleotide sequence ID" value="NZ_BAABHK010000002.1"/>
</dbReference>
<accession>A0ABP8U5P2</accession>
<keyword evidence="2" id="KW-1133">Transmembrane helix</keyword>
<evidence type="ECO:0000313" key="3">
    <source>
        <dbReference type="EMBL" id="GAA4622319.1"/>
    </source>
</evidence>
<evidence type="ECO:0000256" key="2">
    <source>
        <dbReference type="SAM" id="Phobius"/>
    </source>
</evidence>
<protein>
    <recommendedName>
        <fullName evidence="5">Tat pathway signal sequence domain protein</fullName>
    </recommendedName>
</protein>
<sequence>MTVRQNEMLEDTLRRMADRTEAGEGLPERLAEQALRGASRRRAARIGVGAVAAVGGVAAVALMPIASGDGRATPVAARPRPVATGRAVLPANTAAQLAMVRACMVGDPNIPSPPRRPTPGAAADHGRTGPGTHVRDFRVLATYRDSRGQAVFLGSTVAHRVCNLDTSGRPSPSDRTPGQTAVNWWHFPAFTGPISLEDQAGGVLSTKEQSRSRAYAEGIEEHLAGCVTPDVARVTVTLPGGRAQDAAVSNGFFLWRAARTGASLAGAGQEKEVIVRAYDRGGRVLKTVTRRVDAAVLPR</sequence>